<evidence type="ECO:0000313" key="3">
    <source>
        <dbReference type="Proteomes" id="UP001054945"/>
    </source>
</evidence>
<dbReference type="AlphaFoldDB" id="A0AAV4SCH9"/>
<comment type="caution">
    <text evidence="2">The sequence shown here is derived from an EMBL/GenBank/DDBJ whole genome shotgun (WGS) entry which is preliminary data.</text>
</comment>
<evidence type="ECO:0000313" key="2">
    <source>
        <dbReference type="EMBL" id="GIY30125.1"/>
    </source>
</evidence>
<keyword evidence="3" id="KW-1185">Reference proteome</keyword>
<name>A0AAV4SCH9_CAEEX</name>
<dbReference type="Proteomes" id="UP001054945">
    <property type="component" value="Unassembled WGS sequence"/>
</dbReference>
<accession>A0AAV4SCH9</accession>
<feature type="region of interest" description="Disordered" evidence="1">
    <location>
        <begin position="225"/>
        <end position="250"/>
    </location>
</feature>
<sequence>MELQQRRVYTPFVYLVCRRPAAGLLRPRQIFCIRTSPLIPAPDLAPPFFFLFGCHSPKSCLDSYHRRLLLALIPILHSPLHPIPSCLSPALKILEDSGACDRQLGAVVETVVKASEYSDLVIDEGSPINADMMFDKAKNHLYVMSEKKAPISLRIGNSFLFIRSHSSEDATCVRKACYPTNNPSFFLLLTEFIRGKRENQEAGPPRLLFYRRCLMSSSVNEMPFRGSGRFPPGQKSYLTKDESVSRPSPNSIETPYLCLIPSCCDERGCDSTEAQLHVTS</sequence>
<dbReference type="EMBL" id="BPLR01009175">
    <property type="protein sequence ID" value="GIY30125.1"/>
    <property type="molecule type" value="Genomic_DNA"/>
</dbReference>
<protein>
    <submittedName>
        <fullName evidence="2">Uncharacterized protein</fullName>
    </submittedName>
</protein>
<organism evidence="2 3">
    <name type="scientific">Caerostris extrusa</name>
    <name type="common">Bark spider</name>
    <name type="synonym">Caerostris bankana</name>
    <dbReference type="NCBI Taxonomy" id="172846"/>
    <lineage>
        <taxon>Eukaryota</taxon>
        <taxon>Metazoa</taxon>
        <taxon>Ecdysozoa</taxon>
        <taxon>Arthropoda</taxon>
        <taxon>Chelicerata</taxon>
        <taxon>Arachnida</taxon>
        <taxon>Araneae</taxon>
        <taxon>Araneomorphae</taxon>
        <taxon>Entelegynae</taxon>
        <taxon>Araneoidea</taxon>
        <taxon>Araneidae</taxon>
        <taxon>Caerostris</taxon>
    </lineage>
</organism>
<reference evidence="2 3" key="1">
    <citation type="submission" date="2021-06" db="EMBL/GenBank/DDBJ databases">
        <title>Caerostris extrusa draft genome.</title>
        <authorList>
            <person name="Kono N."/>
            <person name="Arakawa K."/>
        </authorList>
    </citation>
    <scope>NUCLEOTIDE SEQUENCE [LARGE SCALE GENOMIC DNA]</scope>
</reference>
<proteinExistence type="predicted"/>
<gene>
    <name evidence="2" type="ORF">CEXT_325911</name>
</gene>
<evidence type="ECO:0000256" key="1">
    <source>
        <dbReference type="SAM" id="MobiDB-lite"/>
    </source>
</evidence>